<organism evidence="1 2">
    <name type="scientific">Suillus fuscotomentosus</name>
    <dbReference type="NCBI Taxonomy" id="1912939"/>
    <lineage>
        <taxon>Eukaryota</taxon>
        <taxon>Fungi</taxon>
        <taxon>Dikarya</taxon>
        <taxon>Basidiomycota</taxon>
        <taxon>Agaricomycotina</taxon>
        <taxon>Agaricomycetes</taxon>
        <taxon>Agaricomycetidae</taxon>
        <taxon>Boletales</taxon>
        <taxon>Suillineae</taxon>
        <taxon>Suillaceae</taxon>
        <taxon>Suillus</taxon>
    </lineage>
</organism>
<sequence>MPATGKTTGSLGQTIGRHHVRFFLKNICSSKVLSAIKHSSFFAPSVPSTLCPAHALLRDDPAQSSATVTADFTPVDLFTASLPHWARYTRRFAFLQEKQLGRHRPIEVIQKYEAESREA</sequence>
<evidence type="ECO:0000313" key="1">
    <source>
        <dbReference type="EMBL" id="KAG1888477.1"/>
    </source>
</evidence>
<name>A0AAD4HCZ9_9AGAM</name>
<gene>
    <name evidence="1" type="ORF">F5891DRAFT_987769</name>
</gene>
<dbReference type="GeneID" id="64672244"/>
<dbReference type="RefSeq" id="XP_041217172.1">
    <property type="nucleotide sequence ID" value="XM_041377946.1"/>
</dbReference>
<keyword evidence="2" id="KW-1185">Reference proteome</keyword>
<dbReference type="Proteomes" id="UP001195769">
    <property type="component" value="Unassembled WGS sequence"/>
</dbReference>
<accession>A0AAD4HCZ9</accession>
<dbReference type="AlphaFoldDB" id="A0AAD4HCZ9"/>
<reference evidence="1" key="1">
    <citation type="journal article" date="2020" name="New Phytol.">
        <title>Comparative genomics reveals dynamic genome evolution in host specialist ectomycorrhizal fungi.</title>
        <authorList>
            <person name="Lofgren L.A."/>
            <person name="Nguyen N.H."/>
            <person name="Vilgalys R."/>
            <person name="Ruytinx J."/>
            <person name="Liao H.L."/>
            <person name="Branco S."/>
            <person name="Kuo A."/>
            <person name="LaButti K."/>
            <person name="Lipzen A."/>
            <person name="Andreopoulos W."/>
            <person name="Pangilinan J."/>
            <person name="Riley R."/>
            <person name="Hundley H."/>
            <person name="Na H."/>
            <person name="Barry K."/>
            <person name="Grigoriev I.V."/>
            <person name="Stajich J.E."/>
            <person name="Kennedy P.G."/>
        </authorList>
    </citation>
    <scope>NUCLEOTIDE SEQUENCE</scope>
    <source>
        <strain evidence="1">FC203</strain>
    </source>
</reference>
<evidence type="ECO:0000313" key="2">
    <source>
        <dbReference type="Proteomes" id="UP001195769"/>
    </source>
</evidence>
<proteinExistence type="predicted"/>
<protein>
    <submittedName>
        <fullName evidence="1">Uncharacterized protein</fullName>
    </submittedName>
</protein>
<comment type="caution">
    <text evidence="1">The sequence shown here is derived from an EMBL/GenBank/DDBJ whole genome shotgun (WGS) entry which is preliminary data.</text>
</comment>
<dbReference type="EMBL" id="JABBWK010000178">
    <property type="protein sequence ID" value="KAG1888477.1"/>
    <property type="molecule type" value="Genomic_DNA"/>
</dbReference>